<comment type="caution">
    <text evidence="5">The sequence shown here is derived from an EMBL/GenBank/DDBJ whole genome shotgun (WGS) entry which is preliminary data.</text>
</comment>
<gene>
    <name evidence="5" type="ORF">PACLA_8A017405</name>
</gene>
<accession>A0A7D9HEC3</accession>
<dbReference type="SUPFAM" id="SSF57997">
    <property type="entry name" value="Tropomyosin"/>
    <property type="match status" value="1"/>
</dbReference>
<feature type="coiled-coil region" evidence="3">
    <location>
        <begin position="197"/>
        <end position="280"/>
    </location>
</feature>
<dbReference type="Gene3D" id="1.20.5.170">
    <property type="match status" value="1"/>
</dbReference>
<feature type="non-terminal residue" evidence="5">
    <location>
        <position position="337"/>
    </location>
</feature>
<evidence type="ECO:0000256" key="1">
    <source>
        <dbReference type="ARBA" id="ARBA00009036"/>
    </source>
</evidence>
<protein>
    <submittedName>
        <fullName evidence="5">Uncharacterized protein</fullName>
    </submittedName>
</protein>
<evidence type="ECO:0000313" key="5">
    <source>
        <dbReference type="EMBL" id="CAB3979832.1"/>
    </source>
</evidence>
<feature type="compositionally biased region" description="Basic and acidic residues" evidence="4">
    <location>
        <begin position="88"/>
        <end position="104"/>
    </location>
</feature>
<evidence type="ECO:0000256" key="3">
    <source>
        <dbReference type="SAM" id="Coils"/>
    </source>
</evidence>
<evidence type="ECO:0000256" key="2">
    <source>
        <dbReference type="ARBA" id="ARBA00023054"/>
    </source>
</evidence>
<proteinExistence type="inferred from homology"/>
<evidence type="ECO:0000256" key="4">
    <source>
        <dbReference type="SAM" id="MobiDB-lite"/>
    </source>
</evidence>
<dbReference type="AlphaFoldDB" id="A0A7D9HEC3"/>
<dbReference type="Proteomes" id="UP001152795">
    <property type="component" value="Unassembled WGS sequence"/>
</dbReference>
<feature type="region of interest" description="Disordered" evidence="4">
    <location>
        <begin position="138"/>
        <end position="163"/>
    </location>
</feature>
<feature type="region of interest" description="Disordered" evidence="4">
    <location>
        <begin position="88"/>
        <end position="113"/>
    </location>
</feature>
<reference evidence="5" key="1">
    <citation type="submission" date="2020-04" db="EMBL/GenBank/DDBJ databases">
        <authorList>
            <person name="Alioto T."/>
            <person name="Alioto T."/>
            <person name="Gomez Garrido J."/>
        </authorList>
    </citation>
    <scope>NUCLEOTIDE SEQUENCE</scope>
    <source>
        <strain evidence="5">A484AB</strain>
    </source>
</reference>
<keyword evidence="2 3" id="KW-0175">Coiled coil</keyword>
<comment type="similarity">
    <text evidence="1">Belongs to the tropomyosin family.</text>
</comment>
<dbReference type="Gene3D" id="1.20.5.340">
    <property type="match status" value="1"/>
</dbReference>
<dbReference type="PANTHER" id="PTHR19269">
    <property type="entry name" value="TROPOMYOSIN"/>
    <property type="match status" value="1"/>
</dbReference>
<keyword evidence="6" id="KW-1185">Reference proteome</keyword>
<dbReference type="OrthoDB" id="128924at2759"/>
<dbReference type="Pfam" id="PF00261">
    <property type="entry name" value="Tropomyosin"/>
    <property type="match status" value="1"/>
</dbReference>
<name>A0A7D9HEC3_PARCT</name>
<sequence>KHVTGSMQIRHTSVRRGKFELQRELLYLNHFFFVFLYQRLTLLSTERRTNTLLSACFVFSLPLKEPIMSAIAAVKKRMAEMRDGIDEAEGRMKESEQLKREAESRGLTAEGEGSSLRNRVYQLQTEIERVNKRLEEQQAKLDSAEGRTLDNDDARKDLEGRETDNDQDLIMLEQSTKDAKVLVTENTQKYDDALNKFKVLEGDLERIYERLTNAENKVHRLDDEAKQVNTDLKDLETRDEQANEREMSLEDQVRYLDCQLKETDQRADQAERMAARLERLRDTIQGGIELEKKKTETIKDELEATMCDLLDVSHDHGEIHHGEDPPQQVRDDEEEEK</sequence>
<dbReference type="InterPro" id="IPR000533">
    <property type="entry name" value="Tropomyosin"/>
</dbReference>
<organism evidence="5 6">
    <name type="scientific">Paramuricea clavata</name>
    <name type="common">Red gorgonian</name>
    <name type="synonym">Violescent sea-whip</name>
    <dbReference type="NCBI Taxonomy" id="317549"/>
    <lineage>
        <taxon>Eukaryota</taxon>
        <taxon>Metazoa</taxon>
        <taxon>Cnidaria</taxon>
        <taxon>Anthozoa</taxon>
        <taxon>Octocorallia</taxon>
        <taxon>Malacalcyonacea</taxon>
        <taxon>Plexauridae</taxon>
        <taxon>Paramuricea</taxon>
    </lineage>
</organism>
<evidence type="ECO:0000313" key="6">
    <source>
        <dbReference type="Proteomes" id="UP001152795"/>
    </source>
</evidence>
<dbReference type="PRINTS" id="PR00194">
    <property type="entry name" value="TROPOMYOSIN"/>
</dbReference>
<feature type="compositionally biased region" description="Basic and acidic residues" evidence="4">
    <location>
        <begin position="313"/>
        <end position="324"/>
    </location>
</feature>
<feature type="region of interest" description="Disordered" evidence="4">
    <location>
        <begin position="313"/>
        <end position="337"/>
    </location>
</feature>
<dbReference type="EMBL" id="CACRXK020000233">
    <property type="protein sequence ID" value="CAB3979832.1"/>
    <property type="molecule type" value="Genomic_DNA"/>
</dbReference>